<name>A0A6M0QD88_9BACI</name>
<dbReference type="PROSITE" id="PS51257">
    <property type="entry name" value="PROKAR_LIPOPROTEIN"/>
    <property type="match status" value="1"/>
</dbReference>
<dbReference type="AlphaFoldDB" id="A0A6M0QD88"/>
<feature type="signal peptide" evidence="1">
    <location>
        <begin position="1"/>
        <end position="17"/>
    </location>
</feature>
<keyword evidence="3" id="KW-1185">Reference proteome</keyword>
<evidence type="ECO:0000256" key="1">
    <source>
        <dbReference type="SAM" id="SignalP"/>
    </source>
</evidence>
<proteinExistence type="predicted"/>
<sequence length="278" mass="31272">MKKLKVISYLLITLSLAACGTATDSVGQVEDVETVNGSEGSTAPEVTKEFITEEAAYVGQVDSNSIEVNTESQTITLLTGEVNGIEWNSIDKNAHVVIEYYKNENDQYVLNDITITKSEVKEDDQEEEKSPELIKEEAAYVGQVDSHSIEVNTENKTITLLTNQVTDVNWSSIKKNTHIVIEYYKNNDNQYVLTNLSVTKSEKEDKTTSKTIREEAAYVGQVDSNSIEVNTEFKTMTLQLGDEVKDVKWNTIEKNAHVIIEYHQNDEGQYILTKIEVK</sequence>
<reference evidence="2 3" key="1">
    <citation type="submission" date="2020-02" db="EMBL/GenBank/DDBJ databases">
        <title>Bacillus aquiflavi sp. nov., isolated from yellow water of strong flavor Chinese baijiu in Yibin region of China.</title>
        <authorList>
            <person name="Xie J."/>
        </authorList>
    </citation>
    <scope>NUCLEOTIDE SEQUENCE [LARGE SCALE GENOMIC DNA]</scope>
    <source>
        <strain evidence="2 3">SA4</strain>
    </source>
</reference>
<evidence type="ECO:0000313" key="3">
    <source>
        <dbReference type="Proteomes" id="UP000481043"/>
    </source>
</evidence>
<dbReference type="Proteomes" id="UP000481043">
    <property type="component" value="Unassembled WGS sequence"/>
</dbReference>
<dbReference type="EMBL" id="JAAIWM010000017">
    <property type="protein sequence ID" value="NEY74235.1"/>
    <property type="molecule type" value="Genomic_DNA"/>
</dbReference>
<protein>
    <submittedName>
        <fullName evidence="2">Uncharacterized protein</fullName>
    </submittedName>
</protein>
<organism evidence="2 3">
    <name type="scientific">Bacillus mesophilus</name>
    <dbReference type="NCBI Taxonomy" id="1808955"/>
    <lineage>
        <taxon>Bacteria</taxon>
        <taxon>Bacillati</taxon>
        <taxon>Bacillota</taxon>
        <taxon>Bacilli</taxon>
        <taxon>Bacillales</taxon>
        <taxon>Bacillaceae</taxon>
        <taxon>Bacillus</taxon>
    </lineage>
</organism>
<keyword evidence="1" id="KW-0732">Signal</keyword>
<comment type="caution">
    <text evidence="2">The sequence shown here is derived from an EMBL/GenBank/DDBJ whole genome shotgun (WGS) entry which is preliminary data.</text>
</comment>
<evidence type="ECO:0000313" key="2">
    <source>
        <dbReference type="EMBL" id="NEY74235.1"/>
    </source>
</evidence>
<dbReference type="RefSeq" id="WP_163182100.1">
    <property type="nucleotide sequence ID" value="NZ_JAAIWM010000017.1"/>
</dbReference>
<accession>A0A6M0QD88</accession>
<feature type="chain" id="PRO_5038548402" evidence="1">
    <location>
        <begin position="18"/>
        <end position="278"/>
    </location>
</feature>
<gene>
    <name evidence="2" type="ORF">G4D63_21310</name>
</gene>